<feature type="non-terminal residue" evidence="2">
    <location>
        <position position="59"/>
    </location>
</feature>
<evidence type="ECO:0000313" key="3">
    <source>
        <dbReference type="Proteomes" id="UP000188320"/>
    </source>
</evidence>
<accession>A0A1R1PF58</accession>
<evidence type="ECO:0000313" key="2">
    <source>
        <dbReference type="EMBL" id="OMH79601.1"/>
    </source>
</evidence>
<gene>
    <name evidence="2" type="ORF">AX774_g6980</name>
</gene>
<dbReference type="EMBL" id="LSSK01001491">
    <property type="protein sequence ID" value="OMH79601.1"/>
    <property type="molecule type" value="Genomic_DNA"/>
</dbReference>
<organism evidence="2 3">
    <name type="scientific">Zancudomyces culisetae</name>
    <name type="common">Gut fungus</name>
    <name type="synonym">Smittium culisetae</name>
    <dbReference type="NCBI Taxonomy" id="1213189"/>
    <lineage>
        <taxon>Eukaryota</taxon>
        <taxon>Fungi</taxon>
        <taxon>Fungi incertae sedis</taxon>
        <taxon>Zoopagomycota</taxon>
        <taxon>Kickxellomycotina</taxon>
        <taxon>Harpellomycetes</taxon>
        <taxon>Harpellales</taxon>
        <taxon>Legeriomycetaceae</taxon>
        <taxon>Zancudomyces</taxon>
    </lineage>
</organism>
<name>A0A1R1PF58_ZANCU</name>
<protein>
    <submittedName>
        <fullName evidence="2">Uncharacterized protein</fullName>
    </submittedName>
</protein>
<proteinExistence type="predicted"/>
<reference evidence="3" key="1">
    <citation type="submission" date="2017-01" db="EMBL/GenBank/DDBJ databases">
        <authorList>
            <person name="Wang Y."/>
            <person name="White M."/>
            <person name="Kvist S."/>
            <person name="Moncalvo J.-M."/>
        </authorList>
    </citation>
    <scope>NUCLEOTIDE SEQUENCE [LARGE SCALE GENOMIC DNA]</scope>
    <source>
        <strain evidence="3">COL-18-3</strain>
    </source>
</reference>
<keyword evidence="3" id="KW-1185">Reference proteome</keyword>
<keyword evidence="1" id="KW-0732">Signal</keyword>
<comment type="caution">
    <text evidence="2">The sequence shown here is derived from an EMBL/GenBank/DDBJ whole genome shotgun (WGS) entry which is preliminary data.</text>
</comment>
<feature type="signal peptide" evidence="1">
    <location>
        <begin position="1"/>
        <end position="24"/>
    </location>
</feature>
<dbReference type="Proteomes" id="UP000188320">
    <property type="component" value="Unassembled WGS sequence"/>
</dbReference>
<evidence type="ECO:0000256" key="1">
    <source>
        <dbReference type="SAM" id="SignalP"/>
    </source>
</evidence>
<sequence length="59" mass="6091">MRLRAYKASISLIVANLLSPIVGASTSAGTGNVNCSDSLSEIEIAQGSGDSSVINYSWD</sequence>
<dbReference type="AlphaFoldDB" id="A0A1R1PF58"/>
<feature type="chain" id="PRO_5012255280" evidence="1">
    <location>
        <begin position="25"/>
        <end position="59"/>
    </location>
</feature>